<dbReference type="AlphaFoldDB" id="D2R1T7"/>
<dbReference type="eggNOG" id="COG0637">
    <property type="taxonomic scope" value="Bacteria"/>
</dbReference>
<evidence type="ECO:0000313" key="2">
    <source>
        <dbReference type="EMBL" id="ADB16806.1"/>
    </source>
</evidence>
<dbReference type="InterPro" id="IPR006439">
    <property type="entry name" value="HAD-SF_hydro_IA"/>
</dbReference>
<dbReference type="Gene3D" id="1.10.150.240">
    <property type="entry name" value="Putative phosphatase, domain 2"/>
    <property type="match status" value="1"/>
</dbReference>
<dbReference type="SFLD" id="SFLDG01129">
    <property type="entry name" value="C1.5:_HAD__Beta-PGM__Phosphata"/>
    <property type="match status" value="1"/>
</dbReference>
<protein>
    <submittedName>
        <fullName evidence="2">Phosphonoacetaldehyde hydrolase</fullName>
    </submittedName>
</protein>
<dbReference type="EMBL" id="CP001848">
    <property type="protein sequence ID" value="ADB16806.1"/>
    <property type="molecule type" value="Genomic_DNA"/>
</dbReference>
<keyword evidence="2" id="KW-0378">Hydrolase</keyword>
<dbReference type="PANTHER" id="PTHR43434">
    <property type="entry name" value="PHOSPHOGLYCOLATE PHOSPHATASE"/>
    <property type="match status" value="1"/>
</dbReference>
<dbReference type="SFLD" id="SFLDS00003">
    <property type="entry name" value="Haloacid_Dehalogenase"/>
    <property type="match status" value="1"/>
</dbReference>
<dbReference type="HOGENOM" id="CLU_045011_12_0_0"/>
<dbReference type="GO" id="GO:0005829">
    <property type="term" value="C:cytosol"/>
    <property type="evidence" value="ECO:0007669"/>
    <property type="project" value="TreeGrafter"/>
</dbReference>
<accession>D2R1T7</accession>
<dbReference type="InterPro" id="IPR023198">
    <property type="entry name" value="PGP-like_dom2"/>
</dbReference>
<dbReference type="InterPro" id="IPR050155">
    <property type="entry name" value="HAD-like_hydrolase_sf"/>
</dbReference>
<keyword evidence="1" id="KW-0704">Schiff base</keyword>
<dbReference type="SUPFAM" id="SSF56784">
    <property type="entry name" value="HAD-like"/>
    <property type="match status" value="1"/>
</dbReference>
<organism evidence="2 3">
    <name type="scientific">Pirellula staleyi (strain ATCC 27377 / DSM 6068 / ICPB 4128)</name>
    <name type="common">Pirella staleyi</name>
    <dbReference type="NCBI Taxonomy" id="530564"/>
    <lineage>
        <taxon>Bacteria</taxon>
        <taxon>Pseudomonadati</taxon>
        <taxon>Planctomycetota</taxon>
        <taxon>Planctomycetia</taxon>
        <taxon>Pirellulales</taxon>
        <taxon>Pirellulaceae</taxon>
        <taxon>Pirellula</taxon>
    </lineage>
</organism>
<dbReference type="GO" id="GO:0050194">
    <property type="term" value="F:phosphonoacetaldehyde hydrolase activity"/>
    <property type="evidence" value="ECO:0007669"/>
    <property type="project" value="InterPro"/>
</dbReference>
<dbReference type="STRING" id="530564.Psta_2132"/>
<keyword evidence="3" id="KW-1185">Reference proteome</keyword>
<dbReference type="SFLD" id="SFLDG01135">
    <property type="entry name" value="C1.5.6:_HAD__Beta-PGM__Phospha"/>
    <property type="match status" value="1"/>
</dbReference>
<dbReference type="InterPro" id="IPR006323">
    <property type="entry name" value="Phosphonoacetald_hydro"/>
</dbReference>
<dbReference type="Gene3D" id="3.40.50.1000">
    <property type="entry name" value="HAD superfamily/HAD-like"/>
    <property type="match status" value="1"/>
</dbReference>
<reference evidence="2 3" key="1">
    <citation type="journal article" date="2009" name="Stand. Genomic Sci.">
        <title>Complete genome sequence of Pirellula staleyi type strain (ATCC 27377).</title>
        <authorList>
            <person name="Clum A."/>
            <person name="Tindall B.J."/>
            <person name="Sikorski J."/>
            <person name="Ivanova N."/>
            <person name="Mavrommatis K."/>
            <person name="Lucas S."/>
            <person name="Glavina del Rio T."/>
            <person name="Nolan M."/>
            <person name="Chen F."/>
            <person name="Tice H."/>
            <person name="Pitluck S."/>
            <person name="Cheng J.F."/>
            <person name="Chertkov O."/>
            <person name="Brettin T."/>
            <person name="Han C."/>
            <person name="Detter J.C."/>
            <person name="Kuske C."/>
            <person name="Bruce D."/>
            <person name="Goodwin L."/>
            <person name="Ovchinikova G."/>
            <person name="Pati A."/>
            <person name="Mikhailova N."/>
            <person name="Chen A."/>
            <person name="Palaniappan K."/>
            <person name="Land M."/>
            <person name="Hauser L."/>
            <person name="Chang Y.J."/>
            <person name="Jeffries C.D."/>
            <person name="Chain P."/>
            <person name="Rohde M."/>
            <person name="Goker M."/>
            <person name="Bristow J."/>
            <person name="Eisen J.A."/>
            <person name="Markowitz V."/>
            <person name="Hugenholtz P."/>
            <person name="Kyrpides N.C."/>
            <person name="Klenk H.P."/>
            <person name="Lapidus A."/>
        </authorList>
    </citation>
    <scope>NUCLEOTIDE SEQUENCE [LARGE SCALE GENOMIC DNA]</scope>
    <source>
        <strain evidence="3">ATCC 27377 / DSM 6068 / ICPB 4128</strain>
    </source>
</reference>
<evidence type="ECO:0000256" key="1">
    <source>
        <dbReference type="ARBA" id="ARBA00023270"/>
    </source>
</evidence>
<dbReference type="InterPro" id="IPR023214">
    <property type="entry name" value="HAD_sf"/>
</dbReference>
<gene>
    <name evidence="2" type="ordered locus">Psta_2132</name>
</gene>
<dbReference type="Proteomes" id="UP000001887">
    <property type="component" value="Chromosome"/>
</dbReference>
<dbReference type="GO" id="GO:0006281">
    <property type="term" value="P:DNA repair"/>
    <property type="evidence" value="ECO:0007669"/>
    <property type="project" value="TreeGrafter"/>
</dbReference>
<dbReference type="NCBIfam" id="TIGR01549">
    <property type="entry name" value="HAD-SF-IA-v1"/>
    <property type="match status" value="1"/>
</dbReference>
<dbReference type="NCBIfam" id="TIGR01422">
    <property type="entry name" value="phosphonatase"/>
    <property type="match status" value="1"/>
</dbReference>
<proteinExistence type="inferred from homology"/>
<dbReference type="GO" id="GO:0008967">
    <property type="term" value="F:phosphoglycolate phosphatase activity"/>
    <property type="evidence" value="ECO:0007669"/>
    <property type="project" value="TreeGrafter"/>
</dbReference>
<dbReference type="PANTHER" id="PTHR43434:SF19">
    <property type="entry name" value="PHOSPHONOACETALDEHYDE HYDROLASE"/>
    <property type="match status" value="1"/>
</dbReference>
<dbReference type="InterPro" id="IPR036412">
    <property type="entry name" value="HAD-like_sf"/>
</dbReference>
<dbReference type="KEGG" id="psl:Psta_2132"/>
<dbReference type="Pfam" id="PF00702">
    <property type="entry name" value="Hydrolase"/>
    <property type="match status" value="1"/>
</dbReference>
<evidence type="ECO:0000313" key="3">
    <source>
        <dbReference type="Proteomes" id="UP000001887"/>
    </source>
</evidence>
<name>D2R1T7_PIRSD</name>
<dbReference type="GO" id="GO:0019700">
    <property type="term" value="P:organic phosphonate catabolic process"/>
    <property type="evidence" value="ECO:0007669"/>
    <property type="project" value="InterPro"/>
</dbReference>
<dbReference type="HAMAP" id="MF_01375">
    <property type="entry name" value="PhnX"/>
    <property type="match status" value="1"/>
</dbReference>
<sequence length="270" mass="29794">MLVSQRIQLVVCDWAGTTVDFGCLAPAAAFLEAFARHKLMLTMQQVRAPMGLHKYDHVRTLLEMPAVSEQFQFVYGRPWVEADVMNIYHEVTPLQASACENHSVLIPGVVDVVATLRSRDVKIGSTTGYPRVVAEVVYELAKAQGYEPDFNVAADDTPAARPLPWMIFRIMEKLDIFPPLAVVKIGDTVPDIEEGRNAGCWSIGVTQTGSEMGLTPEEFAALPEDVKKHKTEIVGRKLLDAGAHYVIPSIIELPQMIDHIEAGMETGQKP</sequence>